<evidence type="ECO:0000256" key="2">
    <source>
        <dbReference type="ARBA" id="ARBA00022692"/>
    </source>
</evidence>
<evidence type="ECO:0000256" key="7">
    <source>
        <dbReference type="SAM" id="Phobius"/>
    </source>
</evidence>
<dbReference type="Pfam" id="PF20684">
    <property type="entry name" value="Fung_rhodopsin"/>
    <property type="match status" value="1"/>
</dbReference>
<dbReference type="GO" id="GO:0016020">
    <property type="term" value="C:membrane"/>
    <property type="evidence" value="ECO:0007669"/>
    <property type="project" value="UniProtKB-SubCell"/>
</dbReference>
<evidence type="ECO:0000313" key="10">
    <source>
        <dbReference type="Proteomes" id="UP000803844"/>
    </source>
</evidence>
<feature type="transmembrane region" description="Helical" evidence="7">
    <location>
        <begin position="177"/>
        <end position="201"/>
    </location>
</feature>
<dbReference type="GeneID" id="63832348"/>
<keyword evidence="3 7" id="KW-1133">Transmembrane helix</keyword>
<protein>
    <recommendedName>
        <fullName evidence="8">Rhodopsin domain-containing protein</fullName>
    </recommendedName>
</protein>
<gene>
    <name evidence="9" type="ORF">M406DRAFT_107002</name>
</gene>
<evidence type="ECO:0000256" key="4">
    <source>
        <dbReference type="ARBA" id="ARBA00023136"/>
    </source>
</evidence>
<feature type="transmembrane region" description="Helical" evidence="7">
    <location>
        <begin position="135"/>
        <end position="157"/>
    </location>
</feature>
<comment type="subcellular location">
    <subcellularLocation>
        <location evidence="1">Membrane</location>
        <topology evidence="1">Multi-pass membrane protein</topology>
    </subcellularLocation>
</comment>
<feature type="transmembrane region" description="Helical" evidence="7">
    <location>
        <begin position="105"/>
        <end position="123"/>
    </location>
</feature>
<dbReference type="InterPro" id="IPR049326">
    <property type="entry name" value="Rhodopsin_dom_fungi"/>
</dbReference>
<evidence type="ECO:0000259" key="8">
    <source>
        <dbReference type="Pfam" id="PF20684"/>
    </source>
</evidence>
<dbReference type="Proteomes" id="UP000803844">
    <property type="component" value="Unassembled WGS sequence"/>
</dbReference>
<evidence type="ECO:0000313" key="9">
    <source>
        <dbReference type="EMBL" id="KAF3765041.1"/>
    </source>
</evidence>
<feature type="transmembrane region" description="Helical" evidence="7">
    <location>
        <begin position="24"/>
        <end position="44"/>
    </location>
</feature>
<evidence type="ECO:0000256" key="3">
    <source>
        <dbReference type="ARBA" id="ARBA00022989"/>
    </source>
</evidence>
<dbReference type="PANTHER" id="PTHR33048:SF47">
    <property type="entry name" value="INTEGRAL MEMBRANE PROTEIN-RELATED"/>
    <property type="match status" value="1"/>
</dbReference>
<dbReference type="InterPro" id="IPR052337">
    <property type="entry name" value="SAT4-like"/>
</dbReference>
<evidence type="ECO:0000256" key="6">
    <source>
        <dbReference type="SAM" id="MobiDB-lite"/>
    </source>
</evidence>
<name>A0A9P4Y1Y1_CRYP1</name>
<feature type="region of interest" description="Disordered" evidence="6">
    <location>
        <begin position="333"/>
        <end position="373"/>
    </location>
</feature>
<feature type="compositionally biased region" description="Polar residues" evidence="6">
    <location>
        <begin position="335"/>
        <end position="355"/>
    </location>
</feature>
<proteinExistence type="inferred from homology"/>
<dbReference type="RefSeq" id="XP_040776002.1">
    <property type="nucleotide sequence ID" value="XM_040915219.1"/>
</dbReference>
<feature type="transmembrane region" description="Helical" evidence="7">
    <location>
        <begin position="56"/>
        <end position="77"/>
    </location>
</feature>
<organism evidence="9 10">
    <name type="scientific">Cryphonectria parasitica (strain ATCC 38755 / EP155)</name>
    <dbReference type="NCBI Taxonomy" id="660469"/>
    <lineage>
        <taxon>Eukaryota</taxon>
        <taxon>Fungi</taxon>
        <taxon>Dikarya</taxon>
        <taxon>Ascomycota</taxon>
        <taxon>Pezizomycotina</taxon>
        <taxon>Sordariomycetes</taxon>
        <taxon>Sordariomycetidae</taxon>
        <taxon>Diaporthales</taxon>
        <taxon>Cryphonectriaceae</taxon>
        <taxon>Cryphonectria-Endothia species complex</taxon>
        <taxon>Cryphonectria</taxon>
    </lineage>
</organism>
<feature type="transmembrane region" description="Helical" evidence="7">
    <location>
        <begin position="247"/>
        <end position="277"/>
    </location>
</feature>
<comment type="caution">
    <text evidence="9">The sequence shown here is derived from an EMBL/GenBank/DDBJ whole genome shotgun (WGS) entry which is preliminary data.</text>
</comment>
<comment type="similarity">
    <text evidence="5">Belongs to the SAT4 family.</text>
</comment>
<feature type="transmembrane region" description="Helical" evidence="7">
    <location>
        <begin position="213"/>
        <end position="235"/>
    </location>
</feature>
<keyword evidence="2 7" id="KW-0812">Transmembrane</keyword>
<evidence type="ECO:0000256" key="1">
    <source>
        <dbReference type="ARBA" id="ARBA00004141"/>
    </source>
</evidence>
<accession>A0A9P4Y1Y1</accession>
<dbReference type="OrthoDB" id="5378633at2759"/>
<dbReference type="EMBL" id="MU032348">
    <property type="protein sequence ID" value="KAF3765041.1"/>
    <property type="molecule type" value="Genomic_DNA"/>
</dbReference>
<reference evidence="9" key="1">
    <citation type="journal article" date="2020" name="Phytopathology">
        <title>Genome sequence of the chestnut blight fungus Cryphonectria parasitica EP155: A fundamental resource for an archetypical invasive plant pathogen.</title>
        <authorList>
            <person name="Crouch J.A."/>
            <person name="Dawe A."/>
            <person name="Aerts A."/>
            <person name="Barry K."/>
            <person name="Churchill A.C.L."/>
            <person name="Grimwood J."/>
            <person name="Hillman B."/>
            <person name="Milgroom M.G."/>
            <person name="Pangilinan J."/>
            <person name="Smith M."/>
            <person name="Salamov A."/>
            <person name="Schmutz J."/>
            <person name="Yadav J."/>
            <person name="Grigoriev I.V."/>
            <person name="Nuss D."/>
        </authorList>
    </citation>
    <scope>NUCLEOTIDE SEQUENCE</scope>
    <source>
        <strain evidence="9">EP155</strain>
    </source>
</reference>
<feature type="domain" description="Rhodopsin" evidence="8">
    <location>
        <begin position="41"/>
        <end position="276"/>
    </location>
</feature>
<keyword evidence="10" id="KW-1185">Reference proteome</keyword>
<keyword evidence="4 7" id="KW-0472">Membrane</keyword>
<dbReference type="PANTHER" id="PTHR33048">
    <property type="entry name" value="PTH11-LIKE INTEGRAL MEMBRANE PROTEIN (AFU_ORTHOLOGUE AFUA_5G11245)"/>
    <property type="match status" value="1"/>
</dbReference>
<dbReference type="AlphaFoldDB" id="A0A9P4Y1Y1"/>
<sequence length="373" mass="40993">MALQSGLISASAKAQAPVPAGLILGLMIVFLIVCLIVTTTRIYTRFVIHRKLWWDDWTSIVTFIGTVAEISTVLLLMQHGGGVNYEDVPKTELKAFGKAWEALEMSARVGILFARLSVLLLYLRSFYPRGVTRGGPWWAIHAVIWINVLYSIALILVVCLQCVPYGLPFGDTCINEWLLLVLSSIINIISDFAILVIPLALIFKLQMSQNKRWAMWALFAFGSLAPLASVARLAYQIPTAESENKTVVYIVVSILAVAEQVVAVIVGCAPVVASLVIKVVRGRTKVSSTPSSRSGRRYGPLSLRKRFEKAPDPFRVTDFTRLEAASQDRFGYKTAASQHESQVVSDMQDQESLSLENYKGGTGLGQSQPEVGS</sequence>
<evidence type="ECO:0000256" key="5">
    <source>
        <dbReference type="ARBA" id="ARBA00038359"/>
    </source>
</evidence>